<sequence>MTKVIHINDLPSNKFNNELKKEINYDKIEANIESDTLSSEGEFWKNTLKDYVSNYINKCIEEWSESNYNKRCRDFNHILDLALKRVKEISKTKTSVSYTLIEQYINNAATYSLQFQSIECKRESKLSAHYDDIEYMKQFDDLCEDIYYIKNRISDIDSDNCKQIESHIDQQITDIEQIYKKSPSKYSYILEHYHIESFDEINSTLGKIKSKCQEDIARSSLTSNQGEMPQHSGKNASIIAVTSLSGILSSFILLYKTTSFGSILNNLVGKKVKFGNNLSEEAYYETLEDISESSHDETYNILYNSVGNS</sequence>
<dbReference type="EMBL" id="FLRD01000902">
    <property type="protein sequence ID" value="SBT55891.1"/>
    <property type="molecule type" value="Genomic_DNA"/>
</dbReference>
<dbReference type="AlphaFoldDB" id="A0A1A9AI93"/>
<dbReference type="Proteomes" id="UP000078555">
    <property type="component" value="Unassembled WGS sequence"/>
</dbReference>
<keyword evidence="2" id="KW-1185">Reference proteome</keyword>
<gene>
    <name evidence="1" type="ORF">POVWA1_073070</name>
</gene>
<evidence type="ECO:0000313" key="1">
    <source>
        <dbReference type="EMBL" id="SBT55891.1"/>
    </source>
</evidence>
<reference evidence="2" key="1">
    <citation type="submission" date="2016-05" db="EMBL/GenBank/DDBJ databases">
        <authorList>
            <person name="Naeem Raeece"/>
        </authorList>
    </citation>
    <scope>NUCLEOTIDE SEQUENCE [LARGE SCALE GENOMIC DNA]</scope>
</reference>
<organism evidence="1 2">
    <name type="scientific">Plasmodium ovale wallikeri</name>
    <dbReference type="NCBI Taxonomy" id="864142"/>
    <lineage>
        <taxon>Eukaryota</taxon>
        <taxon>Sar</taxon>
        <taxon>Alveolata</taxon>
        <taxon>Apicomplexa</taxon>
        <taxon>Aconoidasida</taxon>
        <taxon>Haemosporida</taxon>
        <taxon>Plasmodiidae</taxon>
        <taxon>Plasmodium</taxon>
        <taxon>Plasmodium (Plasmodium)</taxon>
    </lineage>
</organism>
<evidence type="ECO:0000313" key="2">
    <source>
        <dbReference type="Proteomes" id="UP000078555"/>
    </source>
</evidence>
<name>A0A1A9AI93_PLAOA</name>
<accession>A0A1A9AI93</accession>
<proteinExistence type="predicted"/>
<protein>
    <submittedName>
        <fullName evidence="1">PIR Superfamily Protein</fullName>
    </submittedName>
</protein>